<dbReference type="EMBL" id="JPVP01000033">
    <property type="protein sequence ID" value="KGR89038.1"/>
    <property type="molecule type" value="Genomic_DNA"/>
</dbReference>
<evidence type="ECO:0000313" key="2">
    <source>
        <dbReference type="Proteomes" id="UP000030437"/>
    </source>
</evidence>
<comment type="caution">
    <text evidence="1">The sequence shown here is derived from an EMBL/GenBank/DDBJ whole genome shotgun (WGS) entry which is preliminary data.</text>
</comment>
<dbReference type="OrthoDB" id="395750at2"/>
<accession>A0A0A3J1G6</accession>
<name>A0A0A3J1G6_9BACI</name>
<dbReference type="Proteomes" id="UP000030437">
    <property type="component" value="Unassembled WGS sequence"/>
</dbReference>
<dbReference type="NCBIfam" id="TIGR01537">
    <property type="entry name" value="portal_HK97"/>
    <property type="match status" value="1"/>
</dbReference>
<dbReference type="AlphaFoldDB" id="A0A0A3J1G6"/>
<dbReference type="InterPro" id="IPR006427">
    <property type="entry name" value="Portal_HK97"/>
</dbReference>
<sequence length="380" mass="43599">MGFLDAVFKRNSEIEFLFDFDIFKETSNRIQMKKLAINTCVSFLARTIAQSEFRLKKNGKYQKDELYYRLNVRPNKNQTASTFWQTVVDKLIHENECLIIQSDDEDLLIADSFTHTEYAVFEDTFTQVVVKDYEFKRTFKQSEVMHLRYTNENLTPLIDSLYKDYGDLFGRILGSQKRKNQIRSTVNVDANTSKNKESMSRLQEFINKMYGAIGEKEVAIVPQQPGFEYKEHYSGSGNGIQSVDEINKVTDGFLDKVAMAIGIPTGLLYGEMADISGEMQNYLTFTIKPFLKKIKDEVNAKFIEKEDYLNGTHLDVKVVSYQSIFDIADSVDKLISSGAFTGNEIREEAGWEPSEDDNLNKHYITKNYTEMNSSGGGENE</sequence>
<dbReference type="eggNOG" id="COG4695">
    <property type="taxonomic scope" value="Bacteria"/>
</dbReference>
<dbReference type="RefSeq" id="WP_036150240.1">
    <property type="nucleotide sequence ID" value="NZ_AVCX01000030.1"/>
</dbReference>
<dbReference type="Pfam" id="PF04860">
    <property type="entry name" value="Phage_portal"/>
    <property type="match status" value="1"/>
</dbReference>
<proteinExistence type="predicted"/>
<evidence type="ECO:0000313" key="1">
    <source>
        <dbReference type="EMBL" id="KGR89038.1"/>
    </source>
</evidence>
<organism evidence="1 2">
    <name type="scientific">Lysinibacillus odysseyi 34hs-1 = NBRC 100172</name>
    <dbReference type="NCBI Taxonomy" id="1220589"/>
    <lineage>
        <taxon>Bacteria</taxon>
        <taxon>Bacillati</taxon>
        <taxon>Bacillota</taxon>
        <taxon>Bacilli</taxon>
        <taxon>Bacillales</taxon>
        <taxon>Bacillaceae</taxon>
        <taxon>Lysinibacillus</taxon>
    </lineage>
</organism>
<keyword evidence="2" id="KW-1185">Reference proteome</keyword>
<dbReference type="InterPro" id="IPR006944">
    <property type="entry name" value="Phage/GTA_portal"/>
</dbReference>
<dbReference type="STRING" id="1220589.CD32_00790"/>
<protein>
    <submittedName>
        <fullName evidence="1">Portal protein</fullName>
    </submittedName>
</protein>
<gene>
    <name evidence="1" type="ORF">CD32_00790</name>
</gene>
<reference evidence="1 2" key="1">
    <citation type="submission" date="2014-02" db="EMBL/GenBank/DDBJ databases">
        <title>Draft genome sequence of Lysinibacillus odysseyi NBRC 100172.</title>
        <authorList>
            <person name="Zhang F."/>
            <person name="Wang G."/>
            <person name="Zhang L."/>
        </authorList>
    </citation>
    <scope>NUCLEOTIDE SEQUENCE [LARGE SCALE GENOMIC DNA]</scope>
    <source>
        <strain evidence="1 2">NBRC 100172</strain>
    </source>
</reference>